<evidence type="ECO:0000313" key="2">
    <source>
        <dbReference type="EMBL" id="RBM01658.1"/>
    </source>
</evidence>
<protein>
    <submittedName>
        <fullName evidence="2">VOC family protein</fullName>
    </submittedName>
</protein>
<proteinExistence type="predicted"/>
<dbReference type="Pfam" id="PF00903">
    <property type="entry name" value="Glyoxalase"/>
    <property type="match status" value="1"/>
</dbReference>
<reference evidence="2 3" key="1">
    <citation type="submission" date="2018-01" db="EMBL/GenBank/DDBJ databases">
        <title>Glutamicibacter soli strain NHPC-3 Whole genome sequence and assembly.</title>
        <authorList>
            <person name="Choudhury P."/>
            <person name="Gupta D."/>
            <person name="Sengupta K."/>
            <person name="Jawed A."/>
            <person name="Sultana N."/>
            <person name="Saha P."/>
        </authorList>
    </citation>
    <scope>NUCLEOTIDE SEQUENCE [LARGE SCALE GENOMIC DNA]</scope>
    <source>
        <strain evidence="2 3">NHPC-3</strain>
    </source>
</reference>
<dbReference type="PANTHER" id="PTHR33990:SF1">
    <property type="entry name" value="PROTEIN YJDN"/>
    <property type="match status" value="1"/>
</dbReference>
<feature type="domain" description="Glyoxalase/fosfomycin resistance/dioxygenase" evidence="1">
    <location>
        <begin position="8"/>
        <end position="125"/>
    </location>
</feature>
<organism evidence="2 3">
    <name type="scientific">Glutamicibacter soli</name>
    <dbReference type="NCBI Taxonomy" id="453836"/>
    <lineage>
        <taxon>Bacteria</taxon>
        <taxon>Bacillati</taxon>
        <taxon>Actinomycetota</taxon>
        <taxon>Actinomycetes</taxon>
        <taxon>Micrococcales</taxon>
        <taxon>Micrococcaceae</taxon>
        <taxon>Glutamicibacter</taxon>
    </lineage>
</organism>
<accession>A0A365YGC1</accession>
<evidence type="ECO:0000313" key="3">
    <source>
        <dbReference type="Proteomes" id="UP000252167"/>
    </source>
</evidence>
<dbReference type="EMBL" id="POAF01000003">
    <property type="protein sequence ID" value="RBM01658.1"/>
    <property type="molecule type" value="Genomic_DNA"/>
</dbReference>
<dbReference type="SUPFAM" id="SSF54593">
    <property type="entry name" value="Glyoxalase/Bleomycin resistance protein/Dihydroxybiphenyl dioxygenase"/>
    <property type="match status" value="1"/>
</dbReference>
<dbReference type="PANTHER" id="PTHR33990">
    <property type="entry name" value="PROTEIN YJDN-RELATED"/>
    <property type="match status" value="1"/>
</dbReference>
<comment type="caution">
    <text evidence="2">The sequence shown here is derived from an EMBL/GenBank/DDBJ whole genome shotgun (WGS) entry which is preliminary data.</text>
</comment>
<dbReference type="Proteomes" id="UP000252167">
    <property type="component" value="Unassembled WGS sequence"/>
</dbReference>
<dbReference type="Gene3D" id="3.10.180.10">
    <property type="entry name" value="2,3-Dihydroxybiphenyl 1,2-Dioxygenase, domain 1"/>
    <property type="match status" value="1"/>
</dbReference>
<keyword evidence="3" id="KW-1185">Reference proteome</keyword>
<name>A0A365YGC1_9MICC</name>
<sequence length="134" mass="14119">MKGPQLYVLFPGTAREALNFYAGVFGGELALYSYAEFNRSDGPPTAIAHGMLSGNVTLGAADAAPDENPVQIQGAMLSLLGAAEPPVLHGWFEALAEGGRVLDPLAAKPWGACDGQVLDRFGLTWLIGYEQPSQ</sequence>
<dbReference type="InterPro" id="IPR029068">
    <property type="entry name" value="Glyas_Bleomycin-R_OHBP_Dase"/>
</dbReference>
<evidence type="ECO:0000259" key="1">
    <source>
        <dbReference type="Pfam" id="PF00903"/>
    </source>
</evidence>
<dbReference type="InterPro" id="IPR004360">
    <property type="entry name" value="Glyas_Fos-R_dOase_dom"/>
</dbReference>
<dbReference type="AlphaFoldDB" id="A0A365YGC1"/>
<dbReference type="RefSeq" id="WP_047120111.1">
    <property type="nucleotide sequence ID" value="NZ_JBNBOD010000001.1"/>
</dbReference>
<gene>
    <name evidence="2" type="ORF">C1H84_07390</name>
</gene>